<evidence type="ECO:0000256" key="1">
    <source>
        <dbReference type="SAM" id="SignalP"/>
    </source>
</evidence>
<dbReference type="OrthoDB" id="1150003at2"/>
<dbReference type="AlphaFoldDB" id="A0A4R8DSG2"/>
<dbReference type="Proteomes" id="UP000294498">
    <property type="component" value="Unassembled WGS sequence"/>
</dbReference>
<sequence length="284" mass="28865">MKLNILWGSAALVIMGMVSCTPAKGPSGLGPLPKASFTVTPLAGAVNQYVLTSTSSGGFSYYWNQGTGGSTVNGGTSDTVYYNKQGTYSAELIVIGKGGYDTATQVISVPTTDPGVNILQNSSLTSATNWTVLNTGGTQTQFTFGASGLNVTNGASSGTNGGVYQAVQVKANTPYIFNAVLSGPGASNCWFEFYIGATVPTQGKDYTDNKVNSLNTWSGCGVSAFTNASINVIGCSGTNVGQNGSMTFKTSGTVYVMIKAGVSGGSMGTGGITVSSITLNEPTP</sequence>
<proteinExistence type="predicted"/>
<dbReference type="PROSITE" id="PS51257">
    <property type="entry name" value="PROKAR_LIPOPROTEIN"/>
    <property type="match status" value="1"/>
</dbReference>
<dbReference type="EMBL" id="SODV01000001">
    <property type="protein sequence ID" value="TDX01160.1"/>
    <property type="molecule type" value="Genomic_DNA"/>
</dbReference>
<reference evidence="2 3" key="1">
    <citation type="submission" date="2019-03" db="EMBL/GenBank/DDBJ databases">
        <title>Genomic Encyclopedia of Type Strains, Phase IV (KMG-IV): sequencing the most valuable type-strain genomes for metagenomic binning, comparative biology and taxonomic classification.</title>
        <authorList>
            <person name="Goeker M."/>
        </authorList>
    </citation>
    <scope>NUCLEOTIDE SEQUENCE [LARGE SCALE GENOMIC DNA]</scope>
    <source>
        <strain evidence="2 3">DSM 100059</strain>
    </source>
</reference>
<dbReference type="RefSeq" id="WP_133993471.1">
    <property type="nucleotide sequence ID" value="NZ_SODV01000001.1"/>
</dbReference>
<evidence type="ECO:0000313" key="3">
    <source>
        <dbReference type="Proteomes" id="UP000294498"/>
    </source>
</evidence>
<feature type="signal peptide" evidence="1">
    <location>
        <begin position="1"/>
        <end position="23"/>
    </location>
</feature>
<protein>
    <recommendedName>
        <fullName evidence="4">PKD domain-containing protein</fullName>
    </recommendedName>
</protein>
<keyword evidence="1" id="KW-0732">Signal</keyword>
<evidence type="ECO:0000313" key="2">
    <source>
        <dbReference type="EMBL" id="TDX01160.1"/>
    </source>
</evidence>
<accession>A0A4R8DSG2</accession>
<gene>
    <name evidence="2" type="ORF">EDB95_2191</name>
</gene>
<dbReference type="InterPro" id="IPR035986">
    <property type="entry name" value="PKD_dom_sf"/>
</dbReference>
<dbReference type="SUPFAM" id="SSF49299">
    <property type="entry name" value="PKD domain"/>
    <property type="match status" value="1"/>
</dbReference>
<evidence type="ECO:0008006" key="4">
    <source>
        <dbReference type="Google" id="ProtNLM"/>
    </source>
</evidence>
<dbReference type="InterPro" id="IPR013783">
    <property type="entry name" value="Ig-like_fold"/>
</dbReference>
<keyword evidence="3" id="KW-1185">Reference proteome</keyword>
<feature type="chain" id="PRO_5020882611" description="PKD domain-containing protein" evidence="1">
    <location>
        <begin position="24"/>
        <end position="284"/>
    </location>
</feature>
<dbReference type="Gene3D" id="2.60.40.10">
    <property type="entry name" value="Immunoglobulins"/>
    <property type="match status" value="1"/>
</dbReference>
<name>A0A4R8DSG2_9BACT</name>
<organism evidence="2 3">
    <name type="scientific">Dinghuibacter silviterrae</name>
    <dbReference type="NCBI Taxonomy" id="1539049"/>
    <lineage>
        <taxon>Bacteria</taxon>
        <taxon>Pseudomonadati</taxon>
        <taxon>Bacteroidota</taxon>
        <taxon>Chitinophagia</taxon>
        <taxon>Chitinophagales</taxon>
        <taxon>Chitinophagaceae</taxon>
        <taxon>Dinghuibacter</taxon>
    </lineage>
</organism>
<comment type="caution">
    <text evidence="2">The sequence shown here is derived from an EMBL/GenBank/DDBJ whole genome shotgun (WGS) entry which is preliminary data.</text>
</comment>